<dbReference type="Proteomes" id="UP001470230">
    <property type="component" value="Unassembled WGS sequence"/>
</dbReference>
<keyword evidence="3" id="KW-1185">Reference proteome</keyword>
<sequence>MKSSLNSNKKSELEKLHAEADALLSQKAEEIVQLNKMIEEAEQKLILIQTELAKEIKEKQPSKIEDENAIDRELLTQQIQDLQLQHEAEIQNLQSQHESRLKEMNDTFQKSVRSAELWAQTHADSIAADKKSQLTELQNSLKILQSSTNENLVSISKNRHSNIQQSKRASYLNQQRIKLLETQISEITAVTREEARDIKTKIEECLTSIELRGREHENEISEYQREIEDREAKYAEHIQNVLEQYAIENKQMESAIACASSQADSLPRLLKQMEKQNDSHYQTSMKDLEKVKSTLYQSQTREEKEQTETRNSVTQVQIIQKNQRKVEQEMAQLDAEINELNTENEQLRIELNRLDQAVYR</sequence>
<evidence type="ECO:0000313" key="3">
    <source>
        <dbReference type="Proteomes" id="UP001470230"/>
    </source>
</evidence>
<evidence type="ECO:0000313" key="2">
    <source>
        <dbReference type="EMBL" id="KAK8861069.1"/>
    </source>
</evidence>
<feature type="coiled-coil region" evidence="1">
    <location>
        <begin position="316"/>
        <end position="357"/>
    </location>
</feature>
<feature type="coiled-coil region" evidence="1">
    <location>
        <begin position="206"/>
        <end position="262"/>
    </location>
</feature>
<feature type="coiled-coil region" evidence="1">
    <location>
        <begin position="6"/>
        <end position="92"/>
    </location>
</feature>
<protein>
    <recommendedName>
        <fullName evidence="4">Kinetoplast-associated protein</fullName>
    </recommendedName>
</protein>
<name>A0ABR2IDB2_9EUKA</name>
<dbReference type="EMBL" id="JAPFFF010000018">
    <property type="protein sequence ID" value="KAK8861069.1"/>
    <property type="molecule type" value="Genomic_DNA"/>
</dbReference>
<evidence type="ECO:0000256" key="1">
    <source>
        <dbReference type="SAM" id="Coils"/>
    </source>
</evidence>
<organism evidence="2 3">
    <name type="scientific">Tritrichomonas musculus</name>
    <dbReference type="NCBI Taxonomy" id="1915356"/>
    <lineage>
        <taxon>Eukaryota</taxon>
        <taxon>Metamonada</taxon>
        <taxon>Parabasalia</taxon>
        <taxon>Tritrichomonadida</taxon>
        <taxon>Tritrichomonadidae</taxon>
        <taxon>Tritrichomonas</taxon>
    </lineage>
</organism>
<proteinExistence type="predicted"/>
<gene>
    <name evidence="2" type="ORF">M9Y10_012763</name>
</gene>
<accession>A0ABR2IDB2</accession>
<comment type="caution">
    <text evidence="2">The sequence shown here is derived from an EMBL/GenBank/DDBJ whole genome shotgun (WGS) entry which is preliminary data.</text>
</comment>
<keyword evidence="1" id="KW-0175">Coiled coil</keyword>
<reference evidence="2 3" key="1">
    <citation type="submission" date="2024-04" db="EMBL/GenBank/DDBJ databases">
        <title>Tritrichomonas musculus Genome.</title>
        <authorList>
            <person name="Alves-Ferreira E."/>
            <person name="Grigg M."/>
            <person name="Lorenzi H."/>
            <person name="Galac M."/>
        </authorList>
    </citation>
    <scope>NUCLEOTIDE SEQUENCE [LARGE SCALE GENOMIC DNA]</scope>
    <source>
        <strain evidence="2 3">EAF2021</strain>
    </source>
</reference>
<evidence type="ECO:0008006" key="4">
    <source>
        <dbReference type="Google" id="ProtNLM"/>
    </source>
</evidence>